<proteinExistence type="predicted"/>
<name>A0A844CC88_9LACT</name>
<dbReference type="AlphaFoldDB" id="A0A844CC88"/>
<sequence length="73" mass="8533">MEVEHDSEVIVLEFLEVKHDSEVIVLEFLEVKHDSEAIMLEQQLLEHKDGRPHFVIKIVRKTIRCGPVAHYSI</sequence>
<dbReference type="Proteomes" id="UP000440066">
    <property type="component" value="Unassembled WGS sequence"/>
</dbReference>
<reference evidence="1 2" key="1">
    <citation type="submission" date="2019-11" db="EMBL/GenBank/DDBJ databases">
        <title>Characterisation of Fundicoccus ignavus gen. nov. sp. nov., a novel genus of the family Aerococcaceae from bulk tank milk.</title>
        <authorList>
            <person name="Siebert A."/>
            <person name="Huptas C."/>
            <person name="Wenning M."/>
            <person name="Scherer S."/>
            <person name="Doll E.V."/>
        </authorList>
    </citation>
    <scope>NUCLEOTIDE SEQUENCE [LARGE SCALE GENOMIC DNA]</scope>
    <source>
        <strain evidence="1 2">DSM 109652</strain>
    </source>
</reference>
<protein>
    <submittedName>
        <fullName evidence="1">Uncharacterized protein</fullName>
    </submittedName>
</protein>
<accession>A0A844CC88</accession>
<comment type="caution">
    <text evidence="1">The sequence shown here is derived from an EMBL/GenBank/DDBJ whole genome shotgun (WGS) entry which is preliminary data.</text>
</comment>
<gene>
    <name evidence="1" type="ORF">GF867_04290</name>
</gene>
<organism evidence="1 2">
    <name type="scientific">Fundicoccus ignavus</name>
    <dbReference type="NCBI Taxonomy" id="2664442"/>
    <lineage>
        <taxon>Bacteria</taxon>
        <taxon>Bacillati</taxon>
        <taxon>Bacillota</taxon>
        <taxon>Bacilli</taxon>
        <taxon>Lactobacillales</taxon>
        <taxon>Aerococcaceae</taxon>
        <taxon>Fundicoccus</taxon>
    </lineage>
</organism>
<evidence type="ECO:0000313" key="2">
    <source>
        <dbReference type="Proteomes" id="UP000440066"/>
    </source>
</evidence>
<dbReference type="EMBL" id="WJQT01000004">
    <property type="protein sequence ID" value="MRJ46790.1"/>
    <property type="molecule type" value="Genomic_DNA"/>
</dbReference>
<evidence type="ECO:0000313" key="1">
    <source>
        <dbReference type="EMBL" id="MRJ46790.1"/>
    </source>
</evidence>